<evidence type="ECO:0000256" key="6">
    <source>
        <dbReference type="ARBA" id="ARBA00022692"/>
    </source>
</evidence>
<proteinExistence type="inferred from homology"/>
<keyword evidence="8" id="KW-0044">Antibiotic</keyword>
<keyword evidence="15" id="KW-1185">Reference proteome</keyword>
<evidence type="ECO:0000256" key="11">
    <source>
        <dbReference type="SAM" id="MobiDB-lite"/>
    </source>
</evidence>
<evidence type="ECO:0000256" key="8">
    <source>
        <dbReference type="ARBA" id="ARBA00023022"/>
    </source>
</evidence>
<protein>
    <submittedName>
        <fullName evidence="14">Colicin-like pore-forming protein</fullName>
    </submittedName>
</protein>
<comment type="subcellular location">
    <subcellularLocation>
        <location evidence="3">Membrane</location>
    </subcellularLocation>
</comment>
<keyword evidence="9" id="KW-0078">Bacteriocin</keyword>
<keyword evidence="6 12" id="KW-0812">Transmembrane</keyword>
<evidence type="ECO:0000313" key="15">
    <source>
        <dbReference type="Proteomes" id="UP001631987"/>
    </source>
</evidence>
<sequence length="561" mass="60835">MADDGFVRGETYYIKPTHIVAGRQQTFGPGGGGGYSGNNGGWGLQDGPRRGEGGPSGIRDVALPNVMAEFMNEQVYSQQQIDNEYNARFNTLITDTARELEERKVAAKSAQVLAPSESAAVDQQVTLEFIDSKKKQYISIVPNIYGLYGQSPFFMMGVLPRQKMREFLNSGSADSQALMSLYSMFDNVYKSALELKALSLSVDILAGKLAELANSRSQAESVVPLDGAAWFAVQNQRLSIIGLELDIHAQQLPEFLQTELVAAAGSLTGMTQTQVLLHYKATLERMASTKMAEIRPVVAPPPFKRGGVTINFTAANPKISSPLSKPELEALNELVYLQTHTPIGTKWLSYHDALLKAESARHLTSTSSALGGLAERSNEAEQIQSAIKFTMDFYKEVSERFGVRAEALAKELSKNAKGKTIRNAGEAIKAFDQYKNVLSKKFGVKDREAIARALDALDKDVMSKNLTAFGKGLKAISNITDLFSLLAEAKTSSRSGDWVPFFVKVESLVVGKGATTLVAFMFGLTAATPLTILGFALLTAVMGALIDDALVGKINDYVINL</sequence>
<keyword evidence="10 12" id="KW-0472">Membrane</keyword>
<evidence type="ECO:0000256" key="10">
    <source>
        <dbReference type="ARBA" id="ARBA00023136"/>
    </source>
</evidence>
<keyword evidence="7 12" id="KW-1133">Transmembrane helix</keyword>
<comment type="caution">
    <text evidence="14">The sequence shown here is derived from an EMBL/GenBank/DDBJ whole genome shotgun (WGS) entry which is preliminary data.</text>
</comment>
<comment type="similarity">
    <text evidence="4">Belongs to the channel forming colicin family.</text>
</comment>
<comment type="function">
    <text evidence="2">Colicins are polypeptide toxins produced by and active against E.coli and closely related bacteria.</text>
</comment>
<dbReference type="SUPFAM" id="SSF56837">
    <property type="entry name" value="Colicin"/>
    <property type="match status" value="1"/>
</dbReference>
<feature type="transmembrane region" description="Helical" evidence="12">
    <location>
        <begin position="517"/>
        <end position="546"/>
    </location>
</feature>
<evidence type="ECO:0000256" key="5">
    <source>
        <dbReference type="ARBA" id="ARBA00022529"/>
    </source>
</evidence>
<feature type="region of interest" description="Disordered" evidence="11">
    <location>
        <begin position="28"/>
        <end position="56"/>
    </location>
</feature>
<organism evidence="14 15">
    <name type="scientific">Pseudomonas monachiensis</name>
    <dbReference type="NCBI Taxonomy" id="3060212"/>
    <lineage>
        <taxon>Bacteria</taxon>
        <taxon>Pseudomonadati</taxon>
        <taxon>Pseudomonadota</taxon>
        <taxon>Gammaproteobacteria</taxon>
        <taxon>Pseudomonadales</taxon>
        <taxon>Pseudomonadaceae</taxon>
        <taxon>Pseudomonas</taxon>
    </lineage>
</organism>
<reference evidence="14 15" key="1">
    <citation type="submission" date="2024-12" db="EMBL/GenBank/DDBJ databases">
        <title>Pseudomonas species isolated from Lotus nodules promote plant growth.</title>
        <authorList>
            <person name="Yu Y.-H."/>
            <person name="Kurtenbach J."/>
            <person name="Crosbie D."/>
            <person name="Brachmann A."/>
            <person name="Marin M."/>
        </authorList>
    </citation>
    <scope>NUCLEOTIDE SEQUENCE [LARGE SCALE GENOMIC DNA]</scope>
    <source>
        <strain evidence="14 15">PLb12A</strain>
    </source>
</reference>
<dbReference type="InterPro" id="IPR038283">
    <property type="entry name" value="Channel_colicin_C_sf"/>
</dbReference>
<name>A0ABW9HC06_9PSED</name>
<evidence type="ECO:0000256" key="2">
    <source>
        <dbReference type="ARBA" id="ARBA00003197"/>
    </source>
</evidence>
<dbReference type="RefSeq" id="WP_223542761.1">
    <property type="nucleotide sequence ID" value="NZ_CP178857.1"/>
</dbReference>
<dbReference type="Proteomes" id="UP001631987">
    <property type="component" value="Unassembled WGS sequence"/>
</dbReference>
<dbReference type="EMBL" id="JBJVNW010000010">
    <property type="protein sequence ID" value="MFM9519434.1"/>
    <property type="molecule type" value="Genomic_DNA"/>
</dbReference>
<evidence type="ECO:0000256" key="9">
    <source>
        <dbReference type="ARBA" id="ARBA00023048"/>
    </source>
</evidence>
<gene>
    <name evidence="14" type="ORF">ACKKH4_19575</name>
</gene>
<feature type="domain" description="Channel forming colicins" evidence="13">
    <location>
        <begin position="375"/>
        <end position="556"/>
    </location>
</feature>
<evidence type="ECO:0000256" key="3">
    <source>
        <dbReference type="ARBA" id="ARBA00004370"/>
    </source>
</evidence>
<evidence type="ECO:0000313" key="14">
    <source>
        <dbReference type="EMBL" id="MFM9519434.1"/>
    </source>
</evidence>
<dbReference type="Pfam" id="PF01024">
    <property type="entry name" value="Colicin"/>
    <property type="match status" value="1"/>
</dbReference>
<evidence type="ECO:0000259" key="13">
    <source>
        <dbReference type="Pfam" id="PF01024"/>
    </source>
</evidence>
<accession>A0ABW9HC06</accession>
<feature type="compositionally biased region" description="Gly residues" evidence="11">
    <location>
        <begin position="28"/>
        <end position="44"/>
    </location>
</feature>
<evidence type="ECO:0000256" key="4">
    <source>
        <dbReference type="ARBA" id="ARBA00007595"/>
    </source>
</evidence>
<evidence type="ECO:0000256" key="1">
    <source>
        <dbReference type="ARBA" id="ARBA00002178"/>
    </source>
</evidence>
<keyword evidence="5" id="KW-0929">Antimicrobial</keyword>
<dbReference type="InterPro" id="IPR000293">
    <property type="entry name" value="Channel_colicin_C"/>
</dbReference>
<dbReference type="PRINTS" id="PR00280">
    <property type="entry name" value="CHANLCOLICIN"/>
</dbReference>
<evidence type="ECO:0000256" key="7">
    <source>
        <dbReference type="ARBA" id="ARBA00022989"/>
    </source>
</evidence>
<comment type="function">
    <text evidence="1">This colicin is a channel-forming colicin. This class of transmembrane toxins depolarize the cytoplasmic membrane, leading to dissipation of cellular energy.</text>
</comment>
<dbReference type="Gene3D" id="1.10.490.30">
    <property type="entry name" value="Colicin"/>
    <property type="match status" value="1"/>
</dbReference>
<evidence type="ECO:0000256" key="12">
    <source>
        <dbReference type="SAM" id="Phobius"/>
    </source>
</evidence>